<dbReference type="eggNOG" id="COG3547">
    <property type="taxonomic scope" value="Bacteria"/>
</dbReference>
<dbReference type="InterPro" id="IPR002525">
    <property type="entry name" value="Transp_IS110-like_N"/>
</dbReference>
<dbReference type="EMBL" id="BA000012">
    <property type="protein sequence ID" value="BAB52323.1"/>
    <property type="molecule type" value="Genomic_DNA"/>
</dbReference>
<feature type="domain" description="Transposase IS116/IS110/IS902 C-terminal" evidence="2">
    <location>
        <begin position="253"/>
        <end position="332"/>
    </location>
</feature>
<dbReference type="Proteomes" id="UP000000552">
    <property type="component" value="Chromosome"/>
</dbReference>
<evidence type="ECO:0000259" key="2">
    <source>
        <dbReference type="Pfam" id="PF02371"/>
    </source>
</evidence>
<organism evidence="3 4">
    <name type="scientific">Mesorhizobium japonicum (strain LMG 29417 / CECT 9101 / MAFF 303099)</name>
    <name type="common">Mesorhizobium loti (strain MAFF 303099)</name>
    <dbReference type="NCBI Taxonomy" id="266835"/>
    <lineage>
        <taxon>Bacteria</taxon>
        <taxon>Pseudomonadati</taxon>
        <taxon>Pseudomonadota</taxon>
        <taxon>Alphaproteobacteria</taxon>
        <taxon>Hyphomicrobiales</taxon>
        <taxon>Phyllobacteriaceae</taxon>
        <taxon>Mesorhizobium</taxon>
    </lineage>
</organism>
<dbReference type="Pfam" id="PF02371">
    <property type="entry name" value="Transposase_20"/>
    <property type="match status" value="1"/>
</dbReference>
<dbReference type="Pfam" id="PF01548">
    <property type="entry name" value="DEDD_Tnp_IS110"/>
    <property type="match status" value="1"/>
</dbReference>
<gene>
    <name evidence="3" type="ordered locus">mlr5965</name>
</gene>
<dbReference type="GO" id="GO:0006313">
    <property type="term" value="P:DNA transposition"/>
    <property type="evidence" value="ECO:0007669"/>
    <property type="project" value="InterPro"/>
</dbReference>
<name>Q98AK6_RHILO</name>
<dbReference type="KEGG" id="mlo:mlr5965"/>
<dbReference type="PANTHER" id="PTHR33055:SF3">
    <property type="entry name" value="PUTATIVE TRANSPOSASE FOR IS117-RELATED"/>
    <property type="match status" value="1"/>
</dbReference>
<dbReference type="NCBIfam" id="NF033542">
    <property type="entry name" value="transpos_IS110"/>
    <property type="match status" value="1"/>
</dbReference>
<dbReference type="PANTHER" id="PTHR33055">
    <property type="entry name" value="TRANSPOSASE FOR INSERTION SEQUENCE ELEMENT IS1111A"/>
    <property type="match status" value="1"/>
</dbReference>
<evidence type="ECO:0000259" key="1">
    <source>
        <dbReference type="Pfam" id="PF01548"/>
    </source>
</evidence>
<dbReference type="InterPro" id="IPR047650">
    <property type="entry name" value="Transpos_IS110"/>
</dbReference>
<dbReference type="GO" id="GO:0003677">
    <property type="term" value="F:DNA binding"/>
    <property type="evidence" value="ECO:0007669"/>
    <property type="project" value="InterPro"/>
</dbReference>
<evidence type="ECO:0000313" key="3">
    <source>
        <dbReference type="EMBL" id="BAB52323.1"/>
    </source>
</evidence>
<dbReference type="AlphaFoldDB" id="Q98AK6"/>
<dbReference type="GO" id="GO:0004803">
    <property type="term" value="F:transposase activity"/>
    <property type="evidence" value="ECO:0007669"/>
    <property type="project" value="InterPro"/>
</dbReference>
<sequence>MGHSLLFAVDVRPPHDVGVDGPRTASMCQNEVVADLKQRRPSVEQIIRIGIDTSKHVFQLHGVNAAEEPVLRKKLRRKEVVALFEKLSPTVVAIEACGGSHHWARLLQSFGHEVKLIPPQYVKPYVKRGKNDTADAEALCEAMSRPTMRFVPVKTAKQQAALMLVGLRDRLIRNRTQLANAIRGYAAEYGLIAARGMCKIEPLLERIAADKMLPDLARELFALHAKEYAQLQTQLKDVDAKLMAWHRAEACSQRLAQIPGVGPIGASLLVMKTPAPETFRSARHFAAWLGLTPKDHSTAGRVRLGVITRAGDEALRSVLVAGATAVIRHVRRGRGAVSPWLVDLLKRKPPKLAAVALANKIARIAWKLMVSGEIYGAKPMPPASARAA</sequence>
<accession>Q98AK6</accession>
<protein>
    <submittedName>
        <fullName evidence="3">Transposase</fullName>
    </submittedName>
</protein>
<evidence type="ECO:0000313" key="4">
    <source>
        <dbReference type="Proteomes" id="UP000000552"/>
    </source>
</evidence>
<proteinExistence type="predicted"/>
<dbReference type="InterPro" id="IPR003346">
    <property type="entry name" value="Transposase_20"/>
</dbReference>
<reference evidence="3 4" key="1">
    <citation type="journal article" date="2000" name="DNA Res.">
        <title>Complete genome structure of the nitrogen-fixing symbiotic bacterium Mesorhizobium loti.</title>
        <authorList>
            <person name="Kaneko T."/>
            <person name="Nakamura Y."/>
            <person name="Sato S."/>
            <person name="Asamizu E."/>
            <person name="Kato T."/>
            <person name="Sasamoto S."/>
            <person name="Watanabe A."/>
            <person name="Idesawa K."/>
            <person name="Ishikawa A."/>
            <person name="Kawashima K."/>
            <person name="Kimura T."/>
            <person name="Kishida Y."/>
            <person name="Kiyokawa C."/>
            <person name="Kohara M."/>
            <person name="Matsumoto M."/>
            <person name="Matsuno A."/>
            <person name="Mochizuki Y."/>
            <person name="Nakayama S."/>
            <person name="Nakazaki N."/>
            <person name="Shimpo S."/>
            <person name="Sugimoto M."/>
            <person name="Takeuchi C."/>
            <person name="Yamada M."/>
            <person name="Tabata S."/>
        </authorList>
    </citation>
    <scope>NUCLEOTIDE SEQUENCE [LARGE SCALE GENOMIC DNA]</scope>
    <source>
        <strain evidence="4">LMG 29417 / CECT 9101 / MAFF 303099</strain>
    </source>
</reference>
<dbReference type="HOGENOM" id="CLU_036902_3_1_5"/>
<feature type="domain" description="Transposase IS110-like N-terminal" evidence="1">
    <location>
        <begin position="49"/>
        <end position="185"/>
    </location>
</feature>